<proteinExistence type="predicted"/>
<accession>A0ACC1N079</accession>
<evidence type="ECO:0000313" key="2">
    <source>
        <dbReference type="Proteomes" id="UP001143910"/>
    </source>
</evidence>
<dbReference type="EMBL" id="JANJQO010001255">
    <property type="protein sequence ID" value="KAJ2971859.1"/>
    <property type="molecule type" value="Genomic_DNA"/>
</dbReference>
<dbReference type="Proteomes" id="UP001143910">
    <property type="component" value="Unassembled WGS sequence"/>
</dbReference>
<sequence length="152" mass="16862">MGDDTIPSPGVGLASTKPANGSATKPTHHPSGKAGHGPIVKFLRGLTFGIYFLTCCVTILTTQLIGAPLYFVNKEMFYAYMSMTKRSFGLVITVMTRIWGRTIIRISGDESVAGQIRKMPDGTVQFDFPERIVMIANHQVRFPILFFYNQLK</sequence>
<name>A0ACC1N079_9HYPO</name>
<reference evidence="1" key="1">
    <citation type="submission" date="2022-08" db="EMBL/GenBank/DDBJ databases">
        <title>Genome Sequence of Lecanicillium fungicola.</title>
        <authorList>
            <person name="Buettner E."/>
        </authorList>
    </citation>
    <scope>NUCLEOTIDE SEQUENCE</scope>
    <source>
        <strain evidence="1">Babe33</strain>
    </source>
</reference>
<organism evidence="1 2">
    <name type="scientific">Zarea fungicola</name>
    <dbReference type="NCBI Taxonomy" id="93591"/>
    <lineage>
        <taxon>Eukaryota</taxon>
        <taxon>Fungi</taxon>
        <taxon>Dikarya</taxon>
        <taxon>Ascomycota</taxon>
        <taxon>Pezizomycotina</taxon>
        <taxon>Sordariomycetes</taxon>
        <taxon>Hypocreomycetidae</taxon>
        <taxon>Hypocreales</taxon>
        <taxon>Cordycipitaceae</taxon>
        <taxon>Zarea</taxon>
    </lineage>
</organism>
<protein>
    <submittedName>
        <fullName evidence="1">Uncharacterized protein</fullName>
    </submittedName>
</protein>
<gene>
    <name evidence="1" type="ORF">NQ176_g7486</name>
</gene>
<evidence type="ECO:0000313" key="1">
    <source>
        <dbReference type="EMBL" id="KAJ2971859.1"/>
    </source>
</evidence>
<keyword evidence="2" id="KW-1185">Reference proteome</keyword>
<comment type="caution">
    <text evidence="1">The sequence shown here is derived from an EMBL/GenBank/DDBJ whole genome shotgun (WGS) entry which is preliminary data.</text>
</comment>